<accession>A0ABT8DX93</accession>
<sequence>MALRFRCLALLPALAMIAIDARADAVTDWNIQAFDSFKAAGIGGNPQFRALAILHVAMSDAVNTVQNRYARQVLDGPLEPSASADAAAIAAARGVLSALAPTQKAKLDAAYAAALAPLPEGAARNAGIAIGERAAAAAIADRANDATNAPDTYRPLTAPGSWIPTTPPLFAEYARARPWVLARPDQFRPGPPPALDSAAYARDYNETKELGAAKSTSRTAQQTEAVKFWSQPNLGSVWFEAARQTSAARGLDLADNARLFAWLAMAGANSFIVDWDAKFVYNRWRPITAIRNGDQDGNDATERDAGWTPLNATPMHPEYPSQAAILASTTAGVLQAVFGPGAGPAITVTDNADAKLTRRFDNFAAIVEETRLVRIWGGIHFRSALEASDLMGRQLAAYVVANSLQKPR</sequence>
<dbReference type="GO" id="GO:0016740">
    <property type="term" value="F:transferase activity"/>
    <property type="evidence" value="ECO:0007669"/>
    <property type="project" value="UniProtKB-KW"/>
</dbReference>
<dbReference type="EC" id="1.11.1.-" evidence="2"/>
<protein>
    <submittedName>
        <fullName evidence="2">Vanadium-dependent haloperoxidase</fullName>
        <ecNumber evidence="2">1.11.1.-</ecNumber>
    </submittedName>
</protein>
<keyword evidence="2" id="KW-0560">Oxidoreductase</keyword>
<dbReference type="Gene3D" id="1.10.606.20">
    <property type="match status" value="1"/>
</dbReference>
<dbReference type="Proteomes" id="UP001228044">
    <property type="component" value="Unassembled WGS sequence"/>
</dbReference>
<reference evidence="2 3" key="1">
    <citation type="submission" date="2023-06" db="EMBL/GenBank/DDBJ databases">
        <title>Pelomonas sp. PFR6 16S ribosomal RNA gene Genome sequencing and assembly.</title>
        <authorList>
            <person name="Woo H."/>
        </authorList>
    </citation>
    <scope>NUCLEOTIDE SEQUENCE [LARGE SCALE GENOMIC DNA]</scope>
    <source>
        <strain evidence="2 3">PFR6</strain>
    </source>
</reference>
<dbReference type="EMBL" id="JAUHHC010000003">
    <property type="protein sequence ID" value="MDN3921317.1"/>
    <property type="molecule type" value="Genomic_DNA"/>
</dbReference>
<feature type="signal peptide" evidence="1">
    <location>
        <begin position="1"/>
        <end position="23"/>
    </location>
</feature>
<dbReference type="InterPro" id="IPR036938">
    <property type="entry name" value="PAP2/HPO_sf"/>
</dbReference>
<proteinExistence type="predicted"/>
<dbReference type="PANTHER" id="PTHR34599:SF1">
    <property type="entry name" value="PHOSPHATIDIC ACID PHOSPHATASE TYPE 2_HALOPEROXIDASE DOMAIN-CONTAINING PROTEIN"/>
    <property type="match status" value="1"/>
</dbReference>
<keyword evidence="3" id="KW-1185">Reference proteome</keyword>
<dbReference type="SUPFAM" id="SSF48317">
    <property type="entry name" value="Acid phosphatase/Vanadium-dependent haloperoxidase"/>
    <property type="match status" value="1"/>
</dbReference>
<dbReference type="InterPro" id="IPR052559">
    <property type="entry name" value="V-haloperoxidase"/>
</dbReference>
<name>A0ABT8DX93_9BURK</name>
<dbReference type="PANTHER" id="PTHR34599">
    <property type="entry name" value="PEROXIDASE-RELATED"/>
    <property type="match status" value="1"/>
</dbReference>
<dbReference type="GO" id="GO:0004601">
    <property type="term" value="F:peroxidase activity"/>
    <property type="evidence" value="ECO:0007669"/>
    <property type="project" value="UniProtKB-KW"/>
</dbReference>
<keyword evidence="2" id="KW-0808">Transferase</keyword>
<evidence type="ECO:0000256" key="1">
    <source>
        <dbReference type="SAM" id="SignalP"/>
    </source>
</evidence>
<evidence type="ECO:0000313" key="2">
    <source>
        <dbReference type="EMBL" id="MDN3921317.1"/>
    </source>
</evidence>
<dbReference type="RefSeq" id="WP_290359616.1">
    <property type="nucleotide sequence ID" value="NZ_JAUHHC010000003.1"/>
</dbReference>
<comment type="caution">
    <text evidence="2">The sequence shown here is derived from an EMBL/GenBank/DDBJ whole genome shotgun (WGS) entry which is preliminary data.</text>
</comment>
<keyword evidence="2" id="KW-0575">Peroxidase</keyword>
<gene>
    <name evidence="2" type="ORF">QWJ38_13570</name>
</gene>
<feature type="chain" id="PRO_5047531942" evidence="1">
    <location>
        <begin position="24"/>
        <end position="408"/>
    </location>
</feature>
<evidence type="ECO:0000313" key="3">
    <source>
        <dbReference type="Proteomes" id="UP001228044"/>
    </source>
</evidence>
<dbReference type="CDD" id="cd03398">
    <property type="entry name" value="PAP2_haloperoxidase"/>
    <property type="match status" value="1"/>
</dbReference>
<organism evidence="2 3">
    <name type="scientific">Roseateles violae</name>
    <dbReference type="NCBI Taxonomy" id="3058042"/>
    <lineage>
        <taxon>Bacteria</taxon>
        <taxon>Pseudomonadati</taxon>
        <taxon>Pseudomonadota</taxon>
        <taxon>Betaproteobacteria</taxon>
        <taxon>Burkholderiales</taxon>
        <taxon>Sphaerotilaceae</taxon>
        <taxon>Roseateles</taxon>
    </lineage>
</organism>
<keyword evidence="1" id="KW-0732">Signal</keyword>